<feature type="chain" id="PRO_5039686874" evidence="3">
    <location>
        <begin position="25"/>
        <end position="351"/>
    </location>
</feature>
<name>A0A7H0H4L5_9ACTN</name>
<proteinExistence type="inferred from homology"/>
<dbReference type="InterPro" id="IPR050555">
    <property type="entry name" value="Bact_Solute-Bind_Prot2"/>
</dbReference>
<gene>
    <name evidence="5" type="ORF">H9L22_14985</name>
</gene>
<protein>
    <submittedName>
        <fullName evidence="5">Autoinducer 2 ABC transporter substrate-binding protein</fullName>
    </submittedName>
</protein>
<accession>A0A7H0H4L5</accession>
<comment type="similarity">
    <text evidence="2">Belongs to the bacterial solute-binding protein 2 family.</text>
</comment>
<dbReference type="Proteomes" id="UP000516117">
    <property type="component" value="Chromosome"/>
</dbReference>
<feature type="domain" description="Periplasmic binding protein" evidence="4">
    <location>
        <begin position="54"/>
        <end position="306"/>
    </location>
</feature>
<evidence type="ECO:0000313" key="5">
    <source>
        <dbReference type="EMBL" id="QNP55481.1"/>
    </source>
</evidence>
<dbReference type="AlphaFoldDB" id="A0A7H0H4L5"/>
<dbReference type="CDD" id="cd20001">
    <property type="entry name" value="PBP1_LsrB_Quorum_Sensing-like"/>
    <property type="match status" value="1"/>
</dbReference>
<keyword evidence="6" id="KW-1185">Reference proteome</keyword>
<evidence type="ECO:0000256" key="1">
    <source>
        <dbReference type="ARBA" id="ARBA00004196"/>
    </source>
</evidence>
<dbReference type="RefSeq" id="WP_187720611.1">
    <property type="nucleotide sequence ID" value="NZ_BAABBL010000009.1"/>
</dbReference>
<evidence type="ECO:0000256" key="3">
    <source>
        <dbReference type="SAM" id="SignalP"/>
    </source>
</evidence>
<feature type="signal peptide" evidence="3">
    <location>
        <begin position="1"/>
        <end position="24"/>
    </location>
</feature>
<dbReference type="InterPro" id="IPR025997">
    <property type="entry name" value="SBP_2_dom"/>
</dbReference>
<dbReference type="GO" id="GO:0030246">
    <property type="term" value="F:carbohydrate binding"/>
    <property type="evidence" value="ECO:0007669"/>
    <property type="project" value="TreeGrafter"/>
</dbReference>
<dbReference type="PROSITE" id="PS51257">
    <property type="entry name" value="PROKAR_LIPOPROTEIN"/>
    <property type="match status" value="1"/>
</dbReference>
<evidence type="ECO:0000313" key="6">
    <source>
        <dbReference type="Proteomes" id="UP000516117"/>
    </source>
</evidence>
<dbReference type="InterPro" id="IPR028082">
    <property type="entry name" value="Peripla_BP_I"/>
</dbReference>
<dbReference type="PANTHER" id="PTHR30036">
    <property type="entry name" value="D-XYLOSE-BINDING PERIPLASMIC PROTEIN"/>
    <property type="match status" value="1"/>
</dbReference>
<reference evidence="5 6" key="1">
    <citation type="submission" date="2020-08" db="EMBL/GenBank/DDBJ databases">
        <title>Genome sequence of Tessaracoccus defluvii JCM 17540T.</title>
        <authorList>
            <person name="Hyun D.-W."/>
            <person name="Bae J.-W."/>
        </authorList>
    </citation>
    <scope>NUCLEOTIDE SEQUENCE [LARGE SCALE GENOMIC DNA]</scope>
    <source>
        <strain evidence="5 6">JCM 17540</strain>
    </source>
</reference>
<dbReference type="Pfam" id="PF13407">
    <property type="entry name" value="Peripla_BP_4"/>
    <property type="match status" value="1"/>
</dbReference>
<organism evidence="5 6">
    <name type="scientific">Tessaracoccus defluvii</name>
    <dbReference type="NCBI Taxonomy" id="1285901"/>
    <lineage>
        <taxon>Bacteria</taxon>
        <taxon>Bacillati</taxon>
        <taxon>Actinomycetota</taxon>
        <taxon>Actinomycetes</taxon>
        <taxon>Propionibacteriales</taxon>
        <taxon>Propionibacteriaceae</taxon>
        <taxon>Tessaracoccus</taxon>
    </lineage>
</organism>
<comment type="subcellular location">
    <subcellularLocation>
        <location evidence="1">Cell envelope</location>
    </subcellularLocation>
</comment>
<sequence length="351" mass="36905">MIRTQFVKGVAMAAGLTLAFSACTTIGGGDPTSPATTGATGGSAAPADMTMITVVKATTIPWFQRMEQGVEAFAKRTGIDARQEGADDVSPEKQVAIIQDLVAQKPTAITVVPNSPEAVESVLAQAREQGIIVVSHEATGIKNVDIDIEAFDNASYGSDIMANLGECTGGTGEYVQFVGGLTAKTHMEWVDAAYAYQQANFPDMKRVETPIESTDDQETAYQRAKEILAKYPNIKAFQGSAGNDVPGIARAVQEAGLEEQVCVMGTSIPSVANQYLADGSIDKIFFWDPALAGEAQLQIAKILAEGGTIEAGTDLGIEGYNDLQPMEGYDNVFVGAAQVAADAEAAAQFDF</sequence>
<evidence type="ECO:0000256" key="2">
    <source>
        <dbReference type="ARBA" id="ARBA00007639"/>
    </source>
</evidence>
<dbReference type="SUPFAM" id="SSF53822">
    <property type="entry name" value="Periplasmic binding protein-like I"/>
    <property type="match status" value="1"/>
</dbReference>
<dbReference type="Gene3D" id="3.40.50.2300">
    <property type="match status" value="2"/>
</dbReference>
<dbReference type="GO" id="GO:0030288">
    <property type="term" value="C:outer membrane-bounded periplasmic space"/>
    <property type="evidence" value="ECO:0007669"/>
    <property type="project" value="TreeGrafter"/>
</dbReference>
<dbReference type="EMBL" id="CP060789">
    <property type="protein sequence ID" value="QNP55481.1"/>
    <property type="molecule type" value="Genomic_DNA"/>
</dbReference>
<dbReference type="KEGG" id="tdf:H9L22_14985"/>
<keyword evidence="3" id="KW-0732">Signal</keyword>
<dbReference type="PANTHER" id="PTHR30036:SF7">
    <property type="entry name" value="ABC TRANSPORTER PERIPLASMIC-BINDING PROTEIN YPHF"/>
    <property type="match status" value="1"/>
</dbReference>
<evidence type="ECO:0000259" key="4">
    <source>
        <dbReference type="Pfam" id="PF13407"/>
    </source>
</evidence>